<dbReference type="InterPro" id="IPR051873">
    <property type="entry name" value="KNR4/SMI1_regulator"/>
</dbReference>
<evidence type="ECO:0000313" key="3">
    <source>
        <dbReference type="EMBL" id="KZT42028.1"/>
    </source>
</evidence>
<keyword evidence="4" id="KW-1185">Reference proteome</keyword>
<dbReference type="PANTHER" id="PTHR47432:SF1">
    <property type="entry name" value="CELL WALL ASSEMBLY REGULATOR SMI1"/>
    <property type="match status" value="1"/>
</dbReference>
<gene>
    <name evidence="3" type="ORF">SISSUDRAFT_143416</name>
</gene>
<evidence type="ECO:0000259" key="2">
    <source>
        <dbReference type="SMART" id="SM00860"/>
    </source>
</evidence>
<organism evidence="3 4">
    <name type="scientific">Sistotremastrum suecicum HHB10207 ss-3</name>
    <dbReference type="NCBI Taxonomy" id="1314776"/>
    <lineage>
        <taxon>Eukaryota</taxon>
        <taxon>Fungi</taxon>
        <taxon>Dikarya</taxon>
        <taxon>Basidiomycota</taxon>
        <taxon>Agaricomycotina</taxon>
        <taxon>Agaricomycetes</taxon>
        <taxon>Sistotremastrales</taxon>
        <taxon>Sistotremastraceae</taxon>
        <taxon>Sistotremastrum</taxon>
    </lineage>
</organism>
<sequence length="692" mass="74791">MFRAITSWFAPRETNPARRNQMMNSTRDAFSLPTHSPILPQTQSPRTPQTYASSSHGGDVLTASSYTYPPQKSDPYDTVPQTSYDNTRSDSRNSYILPLHNHSQGGQPSLQHTWTRIRNWLSEEYVEMGDTLNYGILPATLQDIELALGFTLPSSVRESYLITDGQETESLSGSADGLFFGLQLLPLEDVLEEWRYWREVDDDPATGANATLKESMRSIPPGWIRREYSQRGWLPLVTDRAGNYLGVDMAPDASGTIGQVIVFGRDFDTKVVMWKGETEAGWGRWLANFIDELESGEGYELGAGDDSEESEDSVGYESYFNDGTGGGGREGGADGSTPGLRLTGEYRGWPVLEAWADKSFKRWREAGLAPDPDPPVEGEPTSNPVGESDITAVHVSSARRDPLIVDVEPDAESSRSSEILPSPAPVTLERVTSVSTVRVPAPRPVPLPTQQDITSAPSASTSTASSPTDYSLDSYEPRAQQKNVLSAGRSIAADTVPLRSPTIDLLASDVDAPQAAEREALIILPSSPIQEPHQTEYHEPALSSDLSNITVTSGLKDVESVPPPPPAVPPSHSTPITDPTPEPPKEVSNVTTIDAEPSSSWSEADESEQFEDSGTTIRLVGGGGIVGTIAHEQPIPPPAEPESIIPLALNKRDSDDAASVKSAESAGKKKGLVPNFKRFSNLAGGKKKKEAS</sequence>
<feature type="region of interest" description="Disordered" evidence="1">
    <location>
        <begin position="526"/>
        <end position="619"/>
    </location>
</feature>
<feature type="compositionally biased region" description="Acidic residues" evidence="1">
    <location>
        <begin position="298"/>
        <end position="314"/>
    </location>
</feature>
<feature type="compositionally biased region" description="Gly residues" evidence="1">
    <location>
        <begin position="323"/>
        <end position="334"/>
    </location>
</feature>
<feature type="compositionally biased region" description="Low complexity" evidence="1">
    <location>
        <begin position="454"/>
        <end position="468"/>
    </location>
</feature>
<dbReference type="EMBL" id="KV428016">
    <property type="protein sequence ID" value="KZT42028.1"/>
    <property type="molecule type" value="Genomic_DNA"/>
</dbReference>
<feature type="compositionally biased region" description="Polar residues" evidence="1">
    <location>
        <begin position="39"/>
        <end position="70"/>
    </location>
</feature>
<dbReference type="InterPro" id="IPR037883">
    <property type="entry name" value="Knr4/Smi1-like_sf"/>
</dbReference>
<dbReference type="GO" id="GO:0043332">
    <property type="term" value="C:mating projection tip"/>
    <property type="evidence" value="ECO:0007669"/>
    <property type="project" value="TreeGrafter"/>
</dbReference>
<dbReference type="GO" id="GO:0070880">
    <property type="term" value="P:fungal-type cell wall beta-glucan biosynthetic process"/>
    <property type="evidence" value="ECO:0007669"/>
    <property type="project" value="TreeGrafter"/>
</dbReference>
<proteinExistence type="predicted"/>
<reference evidence="3 4" key="1">
    <citation type="journal article" date="2016" name="Mol. Biol. Evol.">
        <title>Comparative Genomics of Early-Diverging Mushroom-Forming Fungi Provides Insights into the Origins of Lignocellulose Decay Capabilities.</title>
        <authorList>
            <person name="Nagy L.G."/>
            <person name="Riley R."/>
            <person name="Tritt A."/>
            <person name="Adam C."/>
            <person name="Daum C."/>
            <person name="Floudas D."/>
            <person name="Sun H."/>
            <person name="Yadav J.S."/>
            <person name="Pangilinan J."/>
            <person name="Larsson K.H."/>
            <person name="Matsuura K."/>
            <person name="Barry K."/>
            <person name="Labutti K."/>
            <person name="Kuo R."/>
            <person name="Ohm R.A."/>
            <person name="Bhattacharya S.S."/>
            <person name="Shirouzu T."/>
            <person name="Yoshinaga Y."/>
            <person name="Martin F.M."/>
            <person name="Grigoriev I.V."/>
            <person name="Hibbett D.S."/>
        </authorList>
    </citation>
    <scope>NUCLEOTIDE SEQUENCE [LARGE SCALE GENOMIC DNA]</scope>
    <source>
        <strain evidence="3 4">HHB10207 ss-3</strain>
    </source>
</reference>
<evidence type="ECO:0000256" key="1">
    <source>
        <dbReference type="SAM" id="MobiDB-lite"/>
    </source>
</evidence>
<feature type="domain" description="Knr4/Smi1-like" evidence="2">
    <location>
        <begin position="135"/>
        <end position="358"/>
    </location>
</feature>
<dbReference type="SMART" id="SM00860">
    <property type="entry name" value="SMI1_KNR4"/>
    <property type="match status" value="1"/>
</dbReference>
<feature type="region of interest" description="Disordered" evidence="1">
    <location>
        <begin position="28"/>
        <end position="94"/>
    </location>
</feature>
<dbReference type="Pfam" id="PF09346">
    <property type="entry name" value="SMI1_KNR4"/>
    <property type="match status" value="1"/>
</dbReference>
<feature type="region of interest" description="Disordered" evidence="1">
    <location>
        <begin position="365"/>
        <end position="495"/>
    </location>
</feature>
<dbReference type="OrthoDB" id="2305498at2759"/>
<dbReference type="STRING" id="1314776.A0A166GUL6"/>
<dbReference type="Proteomes" id="UP000076798">
    <property type="component" value="Unassembled WGS sequence"/>
</dbReference>
<evidence type="ECO:0000313" key="4">
    <source>
        <dbReference type="Proteomes" id="UP000076798"/>
    </source>
</evidence>
<accession>A0A166GUL6</accession>
<feature type="region of interest" description="Disordered" evidence="1">
    <location>
        <begin position="653"/>
        <end position="673"/>
    </location>
</feature>
<dbReference type="AlphaFoldDB" id="A0A166GUL6"/>
<feature type="compositionally biased region" description="Polar residues" evidence="1">
    <location>
        <begin position="588"/>
        <end position="602"/>
    </location>
</feature>
<feature type="region of interest" description="Disordered" evidence="1">
    <location>
        <begin position="298"/>
        <end position="339"/>
    </location>
</feature>
<dbReference type="PANTHER" id="PTHR47432">
    <property type="entry name" value="CELL WALL ASSEMBLY REGULATOR SMI1"/>
    <property type="match status" value="1"/>
</dbReference>
<feature type="compositionally biased region" description="Polar residues" evidence="1">
    <location>
        <begin position="544"/>
        <end position="553"/>
    </location>
</feature>
<dbReference type="SUPFAM" id="SSF160631">
    <property type="entry name" value="SMI1/KNR4-like"/>
    <property type="match status" value="1"/>
</dbReference>
<protein>
    <recommendedName>
        <fullName evidence="2">Knr4/Smi1-like domain-containing protein</fullName>
    </recommendedName>
</protein>
<dbReference type="InterPro" id="IPR018958">
    <property type="entry name" value="Knr4/Smi1-like_dom"/>
</dbReference>
<name>A0A166GUL6_9AGAM</name>